<organism evidence="1 2">
    <name type="scientific">Arthrobacter silviterrae</name>
    <dbReference type="NCBI Taxonomy" id="2026658"/>
    <lineage>
        <taxon>Bacteria</taxon>
        <taxon>Bacillati</taxon>
        <taxon>Actinomycetota</taxon>
        <taxon>Actinomycetes</taxon>
        <taxon>Micrococcales</taxon>
        <taxon>Micrococcaceae</taxon>
        <taxon>Arthrobacter</taxon>
    </lineage>
</organism>
<name>A0ABX0DCH2_9MICC</name>
<dbReference type="Pfam" id="PF19794">
    <property type="entry name" value="DUF6278"/>
    <property type="match status" value="1"/>
</dbReference>
<comment type="caution">
    <text evidence="1">The sequence shown here is derived from an EMBL/GenBank/DDBJ whole genome shotgun (WGS) entry which is preliminary data.</text>
</comment>
<evidence type="ECO:0000313" key="1">
    <source>
        <dbReference type="EMBL" id="NGN82100.1"/>
    </source>
</evidence>
<dbReference type="RefSeq" id="WP_165180172.1">
    <property type="nucleotide sequence ID" value="NZ_JAAKZI010000001.1"/>
</dbReference>
<gene>
    <name evidence="1" type="ORF">G6N77_01280</name>
</gene>
<sequence length="154" mass="16763">MSDQVEPDEALQRLPPGMPRHFAEYKPVAEAVPAPPVTNVGGYDELLNYFRSRGESLPRSREGLAAVDAAIDGGIPAEAFPDLARSIGMFYGDVLTHSITGAHWKVVASGFPEVRFTAKDSVDVVHVAQRRLSHSYPSLVENFFHVLEMAAAAM</sequence>
<dbReference type="InterPro" id="IPR046245">
    <property type="entry name" value="DUF6278"/>
</dbReference>
<evidence type="ECO:0008006" key="3">
    <source>
        <dbReference type="Google" id="ProtNLM"/>
    </source>
</evidence>
<dbReference type="Proteomes" id="UP000479226">
    <property type="component" value="Unassembled WGS sequence"/>
</dbReference>
<dbReference type="EMBL" id="JAAKZI010000001">
    <property type="protein sequence ID" value="NGN82100.1"/>
    <property type="molecule type" value="Genomic_DNA"/>
</dbReference>
<evidence type="ECO:0000313" key="2">
    <source>
        <dbReference type="Proteomes" id="UP000479226"/>
    </source>
</evidence>
<keyword evidence="2" id="KW-1185">Reference proteome</keyword>
<reference evidence="1 2" key="1">
    <citation type="submission" date="2020-02" db="EMBL/GenBank/DDBJ databases">
        <title>Genome sequence of the type strain DSM 27180 of Arthrobacter silviterrae.</title>
        <authorList>
            <person name="Gao J."/>
            <person name="Sun J."/>
        </authorList>
    </citation>
    <scope>NUCLEOTIDE SEQUENCE [LARGE SCALE GENOMIC DNA]</scope>
    <source>
        <strain evidence="1 2">DSM 27180</strain>
    </source>
</reference>
<accession>A0ABX0DCH2</accession>
<proteinExistence type="predicted"/>
<protein>
    <recommendedName>
        <fullName evidence="3">DUF3806 domain-containing protein</fullName>
    </recommendedName>
</protein>